<keyword evidence="2" id="KW-1185">Reference proteome</keyword>
<reference evidence="1 2" key="1">
    <citation type="journal article" date="2024" name="G3 (Bethesda)">
        <title>Genome assembly of Hibiscus sabdariffa L. provides insights into metabolisms of medicinal natural products.</title>
        <authorList>
            <person name="Kim T."/>
        </authorList>
    </citation>
    <scope>NUCLEOTIDE SEQUENCE [LARGE SCALE GENOMIC DNA]</scope>
    <source>
        <strain evidence="1">TK-2024</strain>
        <tissue evidence="1">Old leaves</tissue>
    </source>
</reference>
<sequence>MTHSTDTNTCGIAMLKSRDAFSIGNCLFSSNSQCIVDTNKAEIAMYTFSLNGIILLANTTDTSANANVFIRAKKSFSSNARSHPLEPFSIIFSEMSNCFMHQRLPPLTQMPLELLLS</sequence>
<comment type="caution">
    <text evidence="1">The sequence shown here is derived from an EMBL/GenBank/DDBJ whole genome shotgun (WGS) entry which is preliminary data.</text>
</comment>
<dbReference type="EMBL" id="JBBPBM010000144">
    <property type="protein sequence ID" value="KAK8504195.1"/>
    <property type="molecule type" value="Genomic_DNA"/>
</dbReference>
<gene>
    <name evidence="1" type="ORF">V6N12_044742</name>
</gene>
<protein>
    <submittedName>
        <fullName evidence="1">Uncharacterized protein</fullName>
    </submittedName>
</protein>
<dbReference type="Proteomes" id="UP001472677">
    <property type="component" value="Unassembled WGS sequence"/>
</dbReference>
<evidence type="ECO:0000313" key="2">
    <source>
        <dbReference type="Proteomes" id="UP001472677"/>
    </source>
</evidence>
<evidence type="ECO:0000313" key="1">
    <source>
        <dbReference type="EMBL" id="KAK8504195.1"/>
    </source>
</evidence>
<organism evidence="1 2">
    <name type="scientific">Hibiscus sabdariffa</name>
    <name type="common">roselle</name>
    <dbReference type="NCBI Taxonomy" id="183260"/>
    <lineage>
        <taxon>Eukaryota</taxon>
        <taxon>Viridiplantae</taxon>
        <taxon>Streptophyta</taxon>
        <taxon>Embryophyta</taxon>
        <taxon>Tracheophyta</taxon>
        <taxon>Spermatophyta</taxon>
        <taxon>Magnoliopsida</taxon>
        <taxon>eudicotyledons</taxon>
        <taxon>Gunneridae</taxon>
        <taxon>Pentapetalae</taxon>
        <taxon>rosids</taxon>
        <taxon>malvids</taxon>
        <taxon>Malvales</taxon>
        <taxon>Malvaceae</taxon>
        <taxon>Malvoideae</taxon>
        <taxon>Hibiscus</taxon>
    </lineage>
</organism>
<accession>A0ABR2BBE0</accession>
<name>A0ABR2BBE0_9ROSI</name>
<proteinExistence type="predicted"/>